<sequence>GEPDEVERQDTQEDIYEECSVRKDLERSHKNRSLMSKWVGKVPHPDNNPKYAFIQPIADLIQYKKSTTYG</sequence>
<feature type="non-terminal residue" evidence="1">
    <location>
        <position position="1"/>
    </location>
</feature>
<evidence type="ECO:0000313" key="2">
    <source>
        <dbReference type="Proteomes" id="UP001153678"/>
    </source>
</evidence>
<reference evidence="1" key="1">
    <citation type="submission" date="2022-08" db="EMBL/GenBank/DDBJ databases">
        <authorList>
            <person name="Kallberg Y."/>
            <person name="Tangrot J."/>
            <person name="Rosling A."/>
        </authorList>
    </citation>
    <scope>NUCLEOTIDE SEQUENCE</scope>
    <source>
        <strain evidence="1">Wild A</strain>
    </source>
</reference>
<protein>
    <submittedName>
        <fullName evidence="1">17542_t:CDS:1</fullName>
    </submittedName>
</protein>
<dbReference type="EMBL" id="CAMKVN010012269">
    <property type="protein sequence ID" value="CAI2195306.1"/>
    <property type="molecule type" value="Genomic_DNA"/>
</dbReference>
<accession>A0A9W4T703</accession>
<keyword evidence="2" id="KW-1185">Reference proteome</keyword>
<evidence type="ECO:0000313" key="1">
    <source>
        <dbReference type="EMBL" id="CAI2195306.1"/>
    </source>
</evidence>
<proteinExistence type="predicted"/>
<name>A0A9W4T703_9GLOM</name>
<organism evidence="1 2">
    <name type="scientific">Funneliformis geosporum</name>
    <dbReference type="NCBI Taxonomy" id="1117311"/>
    <lineage>
        <taxon>Eukaryota</taxon>
        <taxon>Fungi</taxon>
        <taxon>Fungi incertae sedis</taxon>
        <taxon>Mucoromycota</taxon>
        <taxon>Glomeromycotina</taxon>
        <taxon>Glomeromycetes</taxon>
        <taxon>Glomerales</taxon>
        <taxon>Glomeraceae</taxon>
        <taxon>Funneliformis</taxon>
    </lineage>
</organism>
<dbReference type="AlphaFoldDB" id="A0A9W4T703"/>
<feature type="non-terminal residue" evidence="1">
    <location>
        <position position="70"/>
    </location>
</feature>
<gene>
    <name evidence="1" type="ORF">FWILDA_LOCUS17010</name>
</gene>
<dbReference type="Proteomes" id="UP001153678">
    <property type="component" value="Unassembled WGS sequence"/>
</dbReference>
<dbReference type="OrthoDB" id="2433375at2759"/>
<comment type="caution">
    <text evidence="1">The sequence shown here is derived from an EMBL/GenBank/DDBJ whole genome shotgun (WGS) entry which is preliminary data.</text>
</comment>